<evidence type="ECO:0000313" key="5">
    <source>
        <dbReference type="Proteomes" id="UP000198728"/>
    </source>
</evidence>
<dbReference type="Pfam" id="PF01464">
    <property type="entry name" value="SLT"/>
    <property type="match status" value="1"/>
</dbReference>
<name>A0A1I1G204_9RHOB</name>
<evidence type="ECO:0000256" key="1">
    <source>
        <dbReference type="ARBA" id="ARBA00009387"/>
    </source>
</evidence>
<dbReference type="STRING" id="441112.SAMN04488094_102393"/>
<organism evidence="4 5">
    <name type="scientific">Tropicimonas isoalkanivorans</name>
    <dbReference type="NCBI Taxonomy" id="441112"/>
    <lineage>
        <taxon>Bacteria</taxon>
        <taxon>Pseudomonadati</taxon>
        <taxon>Pseudomonadota</taxon>
        <taxon>Alphaproteobacteria</taxon>
        <taxon>Rhodobacterales</taxon>
        <taxon>Roseobacteraceae</taxon>
        <taxon>Tropicimonas</taxon>
    </lineage>
</organism>
<evidence type="ECO:0000259" key="3">
    <source>
        <dbReference type="Pfam" id="PF01464"/>
    </source>
</evidence>
<feature type="chain" id="PRO_5011440939" evidence="2">
    <location>
        <begin position="22"/>
        <end position="227"/>
    </location>
</feature>
<keyword evidence="5" id="KW-1185">Reference proteome</keyword>
<feature type="signal peptide" evidence="2">
    <location>
        <begin position="1"/>
        <end position="21"/>
    </location>
</feature>
<protein>
    <submittedName>
        <fullName evidence="4">Transglycosylase SLT domain-containing protein</fullName>
    </submittedName>
</protein>
<dbReference type="Proteomes" id="UP000198728">
    <property type="component" value="Unassembled WGS sequence"/>
</dbReference>
<dbReference type="InterPro" id="IPR023346">
    <property type="entry name" value="Lysozyme-like_dom_sf"/>
</dbReference>
<proteinExistence type="inferred from homology"/>
<dbReference type="Gene3D" id="1.10.530.10">
    <property type="match status" value="1"/>
</dbReference>
<feature type="domain" description="Transglycosylase SLT" evidence="3">
    <location>
        <begin position="96"/>
        <end position="170"/>
    </location>
</feature>
<dbReference type="AlphaFoldDB" id="A0A1I1G204"/>
<gene>
    <name evidence="4" type="ORF">SAMN04488094_102393</name>
</gene>
<dbReference type="SUPFAM" id="SSF53955">
    <property type="entry name" value="Lysozyme-like"/>
    <property type="match status" value="1"/>
</dbReference>
<dbReference type="InterPro" id="IPR008258">
    <property type="entry name" value="Transglycosylase_SLT_dom_1"/>
</dbReference>
<accession>A0A1I1G204</accession>
<evidence type="ECO:0000313" key="4">
    <source>
        <dbReference type="EMBL" id="SFC05859.1"/>
    </source>
</evidence>
<reference evidence="4 5" key="1">
    <citation type="submission" date="2016-10" db="EMBL/GenBank/DDBJ databases">
        <authorList>
            <person name="de Groot N.N."/>
        </authorList>
    </citation>
    <scope>NUCLEOTIDE SEQUENCE [LARGE SCALE GENOMIC DNA]</scope>
    <source>
        <strain evidence="4 5">DSM 19548</strain>
    </source>
</reference>
<evidence type="ECO:0000256" key="2">
    <source>
        <dbReference type="SAM" id="SignalP"/>
    </source>
</evidence>
<dbReference type="RefSeq" id="WP_342741234.1">
    <property type="nucleotide sequence ID" value="NZ_FOLG01000002.1"/>
</dbReference>
<dbReference type="EMBL" id="FOLG01000002">
    <property type="protein sequence ID" value="SFC05859.1"/>
    <property type="molecule type" value="Genomic_DNA"/>
</dbReference>
<sequence length="227" mass="24054">MPSRFSLLKAAIIAVPFALSACVKPSETAMDTPKATASTKAPTIDTPPMRWDHRPEADLWTASALNALRSHGGVLPRVVPADIDTWCPGYRDASQEDREAFWVGLVSALAKHESTWNPSAVGGGGLWYGLVQIAPPTASSYGCKARSGSALKNGADNVSCAIRIMARTVARDGVVSRGMRGVAADWGPFHSSSKRADMIAWTSAQPFCQAKPKSASAQVLDFLKADG</sequence>
<keyword evidence="2" id="KW-0732">Signal</keyword>
<comment type="similarity">
    <text evidence="1">Belongs to the virb1 family.</text>
</comment>
<dbReference type="PROSITE" id="PS51257">
    <property type="entry name" value="PROKAR_LIPOPROTEIN"/>
    <property type="match status" value="1"/>
</dbReference>